<dbReference type="GO" id="GO:0031179">
    <property type="term" value="P:peptide modification"/>
    <property type="evidence" value="ECO:0007669"/>
    <property type="project" value="InterPro"/>
</dbReference>
<dbReference type="Gene3D" id="1.50.10.10">
    <property type="match status" value="1"/>
</dbReference>
<dbReference type="InterPro" id="IPR012341">
    <property type="entry name" value="6hp_glycosidase-like_sf"/>
</dbReference>
<sequence>MITYKKQFYPELEQSDFDEHIAPLLHYIDELSVHSQDNLSNVDTFKSQEFYPFHNPCRMIAKNAWEKVWDPKIDQYLLDSKSFKHAICELFSQVAFSYLIRSFAEHIKTLPKQSMSSKEIYDYYTQQLMTTKFKEFADAYSIGWGRCNHLLENRALAVKNAILLTQQHRSEIETKLNISSTSRIVSVESGGDTHNNGTSVAIITFEQGEKIVFKPRSVSGELGYTNFIQEINTFISPKMPSLTVIHCGDYGFTEFVEMNEEKTDMFQAGRLACLMFLLNATDMHYSNILWTDEGPLPIDLETLFHPSRIRKGILESKKSAYYALEKSVYGTGILPISLGTKAGQGSVDVGFTGIRNEKSVSPFKTFDIKDGFSSDIRVVWKKQNIDNTLSNDPEFEAYIHERCDQIIGGFSEFFMQIHPQKHLFIEAARKAFSKVKFRYIHNMTYRYEQILRILSDAEPSRDINTAHTLLSRTGILSLTSDTNLVLSECSQLWNGDIPYFSVNFQGTEVLSGDEVVSHIPTSPESQFVSKMEQLTEKDLTVQTNLIRLAFVAKLADPHADGKLNLDESVLINEETNKFEKLHTVKDYDDKKHKEIISWFSKSISESVLDDRYEHLPKTWVGPVAKFGGQGWTPGVLGYDLYNGRVGPALALAVSGKLLSDHDAITASNDIFEKSSKIFEDKSFELRNVLLSGIGGFSGVSGLLWTLFAAGNYVGNERWKEVAADAWPLLHRHLDAPDHNFFDMITGKSSSIVMRYRTQEEFKVNDDIMSSILSMAYKKMNASDTEVTSGLTHGYGQLLWFFALVNQRQKTSELKRVVEDIDLLIRNKYTNNDGIIEIYKDGGNMNVSSSWCNGLAGLLIAYYEAYKSNILPKESVLNVIDQLRRIPVSRVPVLCHGSLGIVEALQYVSESFPEETSDILLGMQTTFCSPEYIFSYYKNGKGRYPLSPGLMAGKAGALLHLCKSLDPTIKTSPLTFGS</sequence>
<feature type="domain" description="Lantibiotic biosynthesis protein dehydration" evidence="1">
    <location>
        <begin position="146"/>
        <end position="502"/>
    </location>
</feature>
<comment type="caution">
    <text evidence="2">The sequence shown here is derived from an EMBL/GenBank/DDBJ whole genome shotgun (WGS) entry which is preliminary data.</text>
</comment>
<accession>A0A0M0L602</accession>
<dbReference type="SMART" id="SM01260">
    <property type="entry name" value="LANC_like"/>
    <property type="match status" value="1"/>
</dbReference>
<protein>
    <recommendedName>
        <fullName evidence="1">Lantibiotic biosynthesis protein dehydration domain-containing protein</fullName>
    </recommendedName>
</protein>
<dbReference type="InterPro" id="IPR017146">
    <property type="entry name" value="Lanti_2_LanM"/>
</dbReference>
<dbReference type="PATRIC" id="fig|284581.3.peg.2476"/>
<dbReference type="InterPro" id="IPR007822">
    <property type="entry name" value="LANC-like"/>
</dbReference>
<dbReference type="EMBL" id="LILC01000013">
    <property type="protein sequence ID" value="KOO46500.1"/>
    <property type="molecule type" value="Genomic_DNA"/>
</dbReference>
<proteinExistence type="predicted"/>
<dbReference type="OrthoDB" id="9148343at2"/>
<name>A0A0M0L602_9BACI</name>
<dbReference type="RefSeq" id="WP_053401595.1">
    <property type="nucleotide sequence ID" value="NZ_LILC01000013.1"/>
</dbReference>
<dbReference type="Proteomes" id="UP000037558">
    <property type="component" value="Unassembled WGS sequence"/>
</dbReference>
<dbReference type="SUPFAM" id="SSF158745">
    <property type="entry name" value="LanC-like"/>
    <property type="match status" value="1"/>
</dbReference>
<dbReference type="InterPro" id="IPR025410">
    <property type="entry name" value="Lant_dehyd"/>
</dbReference>
<dbReference type="Pfam" id="PF13575">
    <property type="entry name" value="DUF4135"/>
    <property type="match status" value="1"/>
</dbReference>
<organism evidence="2 3">
    <name type="scientific">Priestia koreensis</name>
    <dbReference type="NCBI Taxonomy" id="284581"/>
    <lineage>
        <taxon>Bacteria</taxon>
        <taxon>Bacillati</taxon>
        <taxon>Bacillota</taxon>
        <taxon>Bacilli</taxon>
        <taxon>Bacillales</taxon>
        <taxon>Bacillaceae</taxon>
        <taxon>Priestia</taxon>
    </lineage>
</organism>
<dbReference type="GO" id="GO:0005975">
    <property type="term" value="P:carbohydrate metabolic process"/>
    <property type="evidence" value="ECO:0007669"/>
    <property type="project" value="InterPro"/>
</dbReference>
<dbReference type="NCBIfam" id="TIGR03897">
    <property type="entry name" value="lanti_2_LanM"/>
    <property type="match status" value="1"/>
</dbReference>
<evidence type="ECO:0000313" key="2">
    <source>
        <dbReference type="EMBL" id="KOO46500.1"/>
    </source>
</evidence>
<evidence type="ECO:0000313" key="3">
    <source>
        <dbReference type="Proteomes" id="UP000037558"/>
    </source>
</evidence>
<dbReference type="Pfam" id="PF05147">
    <property type="entry name" value="LANC_like"/>
    <property type="match status" value="1"/>
</dbReference>
<dbReference type="PRINTS" id="PR01950">
    <property type="entry name" value="LANCSUPER"/>
</dbReference>
<dbReference type="PIRSF" id="PIRSF037228">
    <property type="entry name" value="Lant_mod_RumM"/>
    <property type="match status" value="1"/>
</dbReference>
<evidence type="ECO:0000259" key="1">
    <source>
        <dbReference type="Pfam" id="PF13575"/>
    </source>
</evidence>
<reference evidence="3" key="1">
    <citation type="submission" date="2015-08" db="EMBL/GenBank/DDBJ databases">
        <title>Fjat-14210 dsm16467.</title>
        <authorList>
            <person name="Liu B."/>
            <person name="Wang J."/>
            <person name="Zhu Y."/>
            <person name="Liu G."/>
            <person name="Chen Q."/>
            <person name="Chen Z."/>
            <person name="Lan J."/>
            <person name="Che J."/>
            <person name="Ge C."/>
            <person name="Shi H."/>
            <person name="Pan Z."/>
            <person name="Liu X."/>
        </authorList>
    </citation>
    <scope>NUCLEOTIDE SEQUENCE [LARGE SCALE GENOMIC DNA]</scope>
    <source>
        <strain evidence="3">DSM 16467</strain>
    </source>
</reference>
<dbReference type="AlphaFoldDB" id="A0A0M0L602"/>
<keyword evidence="3" id="KW-1185">Reference proteome</keyword>
<dbReference type="STRING" id="284581.AMD01_11795"/>
<gene>
    <name evidence="2" type="ORF">AMD01_11795</name>
</gene>